<evidence type="ECO:0000256" key="5">
    <source>
        <dbReference type="PIRSR" id="PIRSR625705-1"/>
    </source>
</evidence>
<gene>
    <name evidence="7" type="ORF">HD597_003881</name>
</gene>
<dbReference type="SUPFAM" id="SSF51445">
    <property type="entry name" value="(Trans)glycosidases"/>
    <property type="match status" value="1"/>
</dbReference>
<dbReference type="EC" id="3.2.1.52" evidence="3"/>
<dbReference type="GO" id="GO:0016020">
    <property type="term" value="C:membrane"/>
    <property type="evidence" value="ECO:0007669"/>
    <property type="project" value="TreeGrafter"/>
</dbReference>
<dbReference type="Proteomes" id="UP001139648">
    <property type="component" value="Unassembled WGS sequence"/>
</dbReference>
<dbReference type="InterPro" id="IPR017853">
    <property type="entry name" value="GH"/>
</dbReference>
<dbReference type="PANTHER" id="PTHR22600:SF57">
    <property type="entry name" value="BETA-N-ACETYLHEXOSAMINIDASE"/>
    <property type="match status" value="1"/>
</dbReference>
<comment type="similarity">
    <text evidence="2">Belongs to the glycosyl hydrolase 20 family.</text>
</comment>
<dbReference type="GO" id="GO:0005975">
    <property type="term" value="P:carbohydrate metabolic process"/>
    <property type="evidence" value="ECO:0007669"/>
    <property type="project" value="InterPro"/>
</dbReference>
<comment type="catalytic activity">
    <reaction evidence="1">
        <text>Hydrolysis of terminal non-reducing N-acetyl-D-hexosamine residues in N-acetyl-beta-D-hexosaminides.</text>
        <dbReference type="EC" id="3.2.1.52"/>
    </reaction>
</comment>
<reference evidence="7" key="1">
    <citation type="submission" date="2022-06" db="EMBL/GenBank/DDBJ databases">
        <title>Sequencing the genomes of 1000 actinobacteria strains.</title>
        <authorList>
            <person name="Klenk H.-P."/>
        </authorList>
    </citation>
    <scope>NUCLEOTIDE SEQUENCE</scope>
    <source>
        <strain evidence="7">DSM 46694</strain>
    </source>
</reference>
<dbReference type="Gene3D" id="3.20.20.80">
    <property type="entry name" value="Glycosidases"/>
    <property type="match status" value="1"/>
</dbReference>
<dbReference type="PRINTS" id="PR00738">
    <property type="entry name" value="GLHYDRLASE20"/>
</dbReference>
<keyword evidence="8" id="KW-1185">Reference proteome</keyword>
<evidence type="ECO:0000313" key="7">
    <source>
        <dbReference type="EMBL" id="MCP2356861.1"/>
    </source>
</evidence>
<feature type="domain" description="Glycoside hydrolase family 20 catalytic" evidence="6">
    <location>
        <begin position="23"/>
        <end position="177"/>
    </location>
</feature>
<proteinExistence type="inferred from homology"/>
<keyword evidence="7" id="KW-0326">Glycosidase</keyword>
<accession>A0A9X2K4R1</accession>
<keyword evidence="4 7" id="KW-0378">Hydrolase</keyword>
<dbReference type="AlphaFoldDB" id="A0A9X2K4R1"/>
<protein>
    <recommendedName>
        <fullName evidence="3">beta-N-acetylhexosaminidase</fullName>
        <ecNumber evidence="3">3.2.1.52</ecNumber>
    </recommendedName>
</protein>
<name>A0A9X2K4R1_9ACTN</name>
<dbReference type="PANTHER" id="PTHR22600">
    <property type="entry name" value="BETA-HEXOSAMINIDASE"/>
    <property type="match status" value="1"/>
</dbReference>
<organism evidence="7 8">
    <name type="scientific">Nonomuraea thailandensis</name>
    <dbReference type="NCBI Taxonomy" id="1188745"/>
    <lineage>
        <taxon>Bacteria</taxon>
        <taxon>Bacillati</taxon>
        <taxon>Actinomycetota</taxon>
        <taxon>Actinomycetes</taxon>
        <taxon>Streptosporangiales</taxon>
        <taxon>Streptosporangiaceae</taxon>
        <taxon>Nonomuraea</taxon>
    </lineage>
</organism>
<evidence type="ECO:0000256" key="4">
    <source>
        <dbReference type="ARBA" id="ARBA00022801"/>
    </source>
</evidence>
<dbReference type="GO" id="GO:0030203">
    <property type="term" value="P:glycosaminoglycan metabolic process"/>
    <property type="evidence" value="ECO:0007669"/>
    <property type="project" value="TreeGrafter"/>
</dbReference>
<evidence type="ECO:0000256" key="3">
    <source>
        <dbReference type="ARBA" id="ARBA00012663"/>
    </source>
</evidence>
<sequence>MQLAECSAGRLPLGRIADGPGLAWRGLMLDVVRHPFHVDEIRRVVDLLTRYKLNVLHLHLTDSDGWRLQSTARPGLDSTSPGELITRRDLDELSAFAETRGVTVVPEIDLPGHSLAATRAYPHLTDGGAAAHLGYVDPALPGAQAFIEETVTEFAHASRARFVHIGGDEPFGMPFEAYTRAVGAAVRAAHHAGSRVVAWQEAVRAGALRPSDIVQLWIGAETRIDADAKKAELPESAHPFVDQMVALFALAPTDGPAAARAGLPVLLSSSDVLYLDRPYAEAASDAEGEARRARLGFRDYPPKTIREMFDWTPQSLVAGLDVRIAGVEAAIWSETITGFDDLAFLLLPRLPAAAERAWTRERTDWDDYRARRQPHAEVWQATGWGGAFRPATAM</sequence>
<dbReference type="InterPro" id="IPR015883">
    <property type="entry name" value="Glyco_hydro_20_cat"/>
</dbReference>
<feature type="active site" description="Proton donor" evidence="5">
    <location>
        <position position="169"/>
    </location>
</feature>
<feature type="domain" description="Glycoside hydrolase family 20 catalytic" evidence="6">
    <location>
        <begin position="253"/>
        <end position="360"/>
    </location>
</feature>
<evidence type="ECO:0000256" key="1">
    <source>
        <dbReference type="ARBA" id="ARBA00001231"/>
    </source>
</evidence>
<evidence type="ECO:0000256" key="2">
    <source>
        <dbReference type="ARBA" id="ARBA00006285"/>
    </source>
</evidence>
<comment type="caution">
    <text evidence="7">The sequence shown here is derived from an EMBL/GenBank/DDBJ whole genome shotgun (WGS) entry which is preliminary data.</text>
</comment>
<dbReference type="RefSeq" id="WP_253744029.1">
    <property type="nucleotide sequence ID" value="NZ_BAABKA010000063.1"/>
</dbReference>
<dbReference type="Pfam" id="PF00728">
    <property type="entry name" value="Glyco_hydro_20"/>
    <property type="match status" value="2"/>
</dbReference>
<dbReference type="InterPro" id="IPR025705">
    <property type="entry name" value="Beta_hexosaminidase_sua/sub"/>
</dbReference>
<dbReference type="GO" id="GO:0004563">
    <property type="term" value="F:beta-N-acetylhexosaminidase activity"/>
    <property type="evidence" value="ECO:0007669"/>
    <property type="project" value="UniProtKB-EC"/>
</dbReference>
<evidence type="ECO:0000259" key="6">
    <source>
        <dbReference type="Pfam" id="PF00728"/>
    </source>
</evidence>
<evidence type="ECO:0000313" key="8">
    <source>
        <dbReference type="Proteomes" id="UP001139648"/>
    </source>
</evidence>
<dbReference type="EMBL" id="JAMZEB010000002">
    <property type="protein sequence ID" value="MCP2356861.1"/>
    <property type="molecule type" value="Genomic_DNA"/>
</dbReference>